<accession>A0A7W4PKZ1</accession>
<gene>
    <name evidence="1" type="ORF">HLH28_08400</name>
</gene>
<dbReference type="RefSeq" id="WP_182957372.1">
    <property type="nucleotide sequence ID" value="NZ_JABEQM010000005.1"/>
</dbReference>
<organism evidence="1 2">
    <name type="scientific">Gluconacetobacter tumulisoli</name>
    <dbReference type="NCBI Taxonomy" id="1286189"/>
    <lineage>
        <taxon>Bacteria</taxon>
        <taxon>Pseudomonadati</taxon>
        <taxon>Pseudomonadota</taxon>
        <taxon>Alphaproteobacteria</taxon>
        <taxon>Acetobacterales</taxon>
        <taxon>Acetobacteraceae</taxon>
        <taxon>Gluconacetobacter</taxon>
    </lineage>
</organism>
<sequence>MTDRLPHETSSLHALAERAVKEPKLLTKADVTELADFVLKGGEHASELEREIAKKARHNPEGMEKSDLVALARKVLDRK</sequence>
<name>A0A7W4PKZ1_9PROT</name>
<dbReference type="EMBL" id="JABEQM010000005">
    <property type="protein sequence ID" value="MBB2201595.1"/>
    <property type="molecule type" value="Genomic_DNA"/>
</dbReference>
<dbReference type="Proteomes" id="UP000578030">
    <property type="component" value="Unassembled WGS sequence"/>
</dbReference>
<evidence type="ECO:0000313" key="2">
    <source>
        <dbReference type="Proteomes" id="UP000578030"/>
    </source>
</evidence>
<dbReference type="AlphaFoldDB" id="A0A7W4PKZ1"/>
<comment type="caution">
    <text evidence="1">The sequence shown here is derived from an EMBL/GenBank/DDBJ whole genome shotgun (WGS) entry which is preliminary data.</text>
</comment>
<protein>
    <submittedName>
        <fullName evidence="1">Uncharacterized protein</fullName>
    </submittedName>
</protein>
<keyword evidence="2" id="KW-1185">Reference proteome</keyword>
<reference evidence="1 2" key="1">
    <citation type="submission" date="2020-04" db="EMBL/GenBank/DDBJ databases">
        <title>Description of novel Gluconacetobacter.</title>
        <authorList>
            <person name="Sombolestani A."/>
        </authorList>
    </citation>
    <scope>NUCLEOTIDE SEQUENCE [LARGE SCALE GENOMIC DNA]</scope>
    <source>
        <strain evidence="1 2">LMG 27802</strain>
    </source>
</reference>
<evidence type="ECO:0000313" key="1">
    <source>
        <dbReference type="EMBL" id="MBB2201595.1"/>
    </source>
</evidence>
<proteinExistence type="predicted"/>